<gene>
    <name evidence="1" type="ORF">PHJA_001472400</name>
</gene>
<protein>
    <submittedName>
        <fullName evidence="1">Methionine aminopeptidase 1a</fullName>
    </submittedName>
</protein>
<name>A0A830C0U0_9LAMI</name>
<dbReference type="EMBL" id="BMAC01000307">
    <property type="protein sequence ID" value="GFP93280.1"/>
    <property type="molecule type" value="Genomic_DNA"/>
</dbReference>
<dbReference type="Gene3D" id="3.90.230.10">
    <property type="entry name" value="Creatinase/methionine aminopeptidase superfamily"/>
    <property type="match status" value="1"/>
</dbReference>
<accession>A0A830C0U0</accession>
<dbReference type="InterPro" id="IPR036005">
    <property type="entry name" value="Creatinase/aminopeptidase-like"/>
</dbReference>
<dbReference type="OrthoDB" id="3209743at2759"/>
<keyword evidence="1" id="KW-0645">Protease</keyword>
<dbReference type="PANTHER" id="PTHR43330:SF7">
    <property type="entry name" value="METHIONINE AMINOPEPTIDASE 1"/>
    <property type="match status" value="1"/>
</dbReference>
<keyword evidence="1" id="KW-0031">Aminopeptidase</keyword>
<evidence type="ECO:0000313" key="2">
    <source>
        <dbReference type="Proteomes" id="UP000653305"/>
    </source>
</evidence>
<dbReference type="Proteomes" id="UP000653305">
    <property type="component" value="Unassembled WGS sequence"/>
</dbReference>
<comment type="caution">
    <text evidence="1">The sequence shown here is derived from an EMBL/GenBank/DDBJ whole genome shotgun (WGS) entry which is preliminary data.</text>
</comment>
<keyword evidence="1" id="KW-0378">Hydrolase</keyword>
<dbReference type="SUPFAM" id="SSF55920">
    <property type="entry name" value="Creatinase/aminopeptidase"/>
    <property type="match status" value="1"/>
</dbReference>
<dbReference type="AlphaFoldDB" id="A0A830C0U0"/>
<keyword evidence="2" id="KW-1185">Reference proteome</keyword>
<sequence>MDLNPSRKQGYWSDEAGQTFTIEPMINSGVWRDRMWPDGWTAVTADGKRSAQFEHTMLDGNIGGNIFTRSAGSEICLRVSNFFEEVPISLLSNDNFSKKEVEERAKIVHADITKNPKKETVPHRQSEFRCFQLRCFGAWGELSDCVSMKRSGVDDRLGISAMKMKKIKGRRKIIEPRFCFKTMSDVDVLDDDYLKGIFQEPPSEKVLQATASVYCLVLKALHMSVWGPISPHYRNPTPYFREVKPLLISLLRTDGPLTPRLLLPRPTSVMLVLPLAYLSLHGM</sequence>
<dbReference type="GO" id="GO:0070006">
    <property type="term" value="F:metalloaminopeptidase activity"/>
    <property type="evidence" value="ECO:0007669"/>
    <property type="project" value="TreeGrafter"/>
</dbReference>
<reference evidence="1" key="1">
    <citation type="submission" date="2020-07" db="EMBL/GenBank/DDBJ databases">
        <title>Ethylene signaling mediates host invasion by parasitic plants.</title>
        <authorList>
            <person name="Yoshida S."/>
        </authorList>
    </citation>
    <scope>NUCLEOTIDE SEQUENCE</scope>
    <source>
        <strain evidence="1">Okayama</strain>
    </source>
</reference>
<proteinExistence type="predicted"/>
<organism evidence="1 2">
    <name type="scientific">Phtheirospermum japonicum</name>
    <dbReference type="NCBI Taxonomy" id="374723"/>
    <lineage>
        <taxon>Eukaryota</taxon>
        <taxon>Viridiplantae</taxon>
        <taxon>Streptophyta</taxon>
        <taxon>Embryophyta</taxon>
        <taxon>Tracheophyta</taxon>
        <taxon>Spermatophyta</taxon>
        <taxon>Magnoliopsida</taxon>
        <taxon>eudicotyledons</taxon>
        <taxon>Gunneridae</taxon>
        <taxon>Pentapetalae</taxon>
        <taxon>asterids</taxon>
        <taxon>lamiids</taxon>
        <taxon>Lamiales</taxon>
        <taxon>Orobanchaceae</taxon>
        <taxon>Orobanchaceae incertae sedis</taxon>
        <taxon>Phtheirospermum</taxon>
    </lineage>
</organism>
<evidence type="ECO:0000313" key="1">
    <source>
        <dbReference type="EMBL" id="GFP93280.1"/>
    </source>
</evidence>
<dbReference type="GO" id="GO:0005829">
    <property type="term" value="C:cytosol"/>
    <property type="evidence" value="ECO:0007669"/>
    <property type="project" value="TreeGrafter"/>
</dbReference>
<dbReference type="PANTHER" id="PTHR43330">
    <property type="entry name" value="METHIONINE AMINOPEPTIDASE"/>
    <property type="match status" value="1"/>
</dbReference>